<dbReference type="InterPro" id="IPR000073">
    <property type="entry name" value="AB_hydrolase_1"/>
</dbReference>
<organism evidence="2 3">
    <name type="scientific">Brevifollis gellanilyticus</name>
    <dbReference type="NCBI Taxonomy" id="748831"/>
    <lineage>
        <taxon>Bacteria</taxon>
        <taxon>Pseudomonadati</taxon>
        <taxon>Verrucomicrobiota</taxon>
        <taxon>Verrucomicrobiia</taxon>
        <taxon>Verrucomicrobiales</taxon>
        <taxon>Verrucomicrobiaceae</taxon>
    </lineage>
</organism>
<accession>A0A512MB00</accession>
<dbReference type="RefSeq" id="WP_146851474.1">
    <property type="nucleotide sequence ID" value="NZ_BKAG01000022.1"/>
</dbReference>
<feature type="domain" description="AB hydrolase-1" evidence="1">
    <location>
        <begin position="31"/>
        <end position="274"/>
    </location>
</feature>
<dbReference type="InterPro" id="IPR029058">
    <property type="entry name" value="AB_hydrolase_fold"/>
</dbReference>
<protein>
    <recommendedName>
        <fullName evidence="1">AB hydrolase-1 domain-containing protein</fullName>
    </recommendedName>
</protein>
<dbReference type="OrthoDB" id="9773293at2"/>
<dbReference type="AlphaFoldDB" id="A0A512MB00"/>
<proteinExistence type="predicted"/>
<evidence type="ECO:0000259" key="1">
    <source>
        <dbReference type="Pfam" id="PF12697"/>
    </source>
</evidence>
<gene>
    <name evidence="2" type="ORF">BGE01nite_32060</name>
</gene>
<sequence length="289" mass="32521">MPDHTLKLKNGLILGYAEYGDPQGTVMFYYHGWPSARVQGALIDETAKKYGLRIIAPDRPGIGLSEFQPKRTLMDWPDTLDQLAAHVGADKFHVLGWSGGGPYVLVTAKAMPERVLTATICCGAPPLKFLGYQHVSWVYRLMIHLRGPFPGLLALVLRMGKVISSGQPDRAPLKWFMPMLGKEDRRVLADPHFFSVVRQGIIEALSRGPRMVISDADIYLSEWGFEVGQIGTLIHFWHGKEDRNISWKYSEQISKIMPRVTTHWLEEDGHYSLPITHIDRIIGHALGKS</sequence>
<comment type="caution">
    <text evidence="2">The sequence shown here is derived from an EMBL/GenBank/DDBJ whole genome shotgun (WGS) entry which is preliminary data.</text>
</comment>
<dbReference type="Pfam" id="PF12697">
    <property type="entry name" value="Abhydrolase_6"/>
    <property type="match status" value="1"/>
</dbReference>
<name>A0A512MB00_9BACT</name>
<dbReference type="SUPFAM" id="SSF53474">
    <property type="entry name" value="alpha/beta-Hydrolases"/>
    <property type="match status" value="1"/>
</dbReference>
<evidence type="ECO:0000313" key="2">
    <source>
        <dbReference type="EMBL" id="GEP43915.1"/>
    </source>
</evidence>
<dbReference type="Gene3D" id="3.40.50.1820">
    <property type="entry name" value="alpha/beta hydrolase"/>
    <property type="match status" value="1"/>
</dbReference>
<reference evidence="2 3" key="1">
    <citation type="submission" date="2019-07" db="EMBL/GenBank/DDBJ databases">
        <title>Whole genome shotgun sequence of Brevifollis gellanilyticus NBRC 108608.</title>
        <authorList>
            <person name="Hosoyama A."/>
            <person name="Uohara A."/>
            <person name="Ohji S."/>
            <person name="Ichikawa N."/>
        </authorList>
    </citation>
    <scope>NUCLEOTIDE SEQUENCE [LARGE SCALE GENOMIC DNA]</scope>
    <source>
        <strain evidence="2 3">NBRC 108608</strain>
    </source>
</reference>
<keyword evidence="3" id="KW-1185">Reference proteome</keyword>
<dbReference type="EMBL" id="BKAG01000022">
    <property type="protein sequence ID" value="GEP43915.1"/>
    <property type="molecule type" value="Genomic_DNA"/>
</dbReference>
<dbReference type="Proteomes" id="UP000321577">
    <property type="component" value="Unassembled WGS sequence"/>
</dbReference>
<evidence type="ECO:0000313" key="3">
    <source>
        <dbReference type="Proteomes" id="UP000321577"/>
    </source>
</evidence>
<dbReference type="PANTHER" id="PTHR45763">
    <property type="entry name" value="HYDROLASE, ALPHA/BETA FOLD FAMILY PROTEIN, EXPRESSED-RELATED"/>
    <property type="match status" value="1"/>
</dbReference>
<dbReference type="PANTHER" id="PTHR45763:SF46">
    <property type="entry name" value="AB HYDROLASE-1 DOMAIN-CONTAINING PROTEIN"/>
    <property type="match status" value="1"/>
</dbReference>